<dbReference type="Proteomes" id="UP001283361">
    <property type="component" value="Unassembled WGS sequence"/>
</dbReference>
<dbReference type="EMBL" id="JAWDGP010007852">
    <property type="protein sequence ID" value="KAK3702604.1"/>
    <property type="molecule type" value="Genomic_DNA"/>
</dbReference>
<name>A0AAE0XR93_9GAST</name>
<evidence type="ECO:0000256" key="1">
    <source>
        <dbReference type="SAM" id="MobiDB-lite"/>
    </source>
</evidence>
<reference evidence="2" key="1">
    <citation type="journal article" date="2023" name="G3 (Bethesda)">
        <title>A reference genome for the long-term kleptoplast-retaining sea slug Elysia crispata morphotype clarki.</title>
        <authorList>
            <person name="Eastman K.E."/>
            <person name="Pendleton A.L."/>
            <person name="Shaikh M.A."/>
            <person name="Suttiyut T."/>
            <person name="Ogas R."/>
            <person name="Tomko P."/>
            <person name="Gavelis G."/>
            <person name="Widhalm J.R."/>
            <person name="Wisecaver J.H."/>
        </authorList>
    </citation>
    <scope>NUCLEOTIDE SEQUENCE</scope>
    <source>
        <strain evidence="2">ECLA1</strain>
    </source>
</reference>
<organism evidence="2 3">
    <name type="scientific">Elysia crispata</name>
    <name type="common">lettuce slug</name>
    <dbReference type="NCBI Taxonomy" id="231223"/>
    <lineage>
        <taxon>Eukaryota</taxon>
        <taxon>Metazoa</taxon>
        <taxon>Spiralia</taxon>
        <taxon>Lophotrochozoa</taxon>
        <taxon>Mollusca</taxon>
        <taxon>Gastropoda</taxon>
        <taxon>Heterobranchia</taxon>
        <taxon>Euthyneura</taxon>
        <taxon>Panpulmonata</taxon>
        <taxon>Sacoglossa</taxon>
        <taxon>Placobranchoidea</taxon>
        <taxon>Plakobranchidae</taxon>
        <taxon>Elysia</taxon>
    </lineage>
</organism>
<proteinExistence type="predicted"/>
<keyword evidence="3" id="KW-1185">Reference proteome</keyword>
<sequence>MRCEFWKYRRYLVSVTAFPAPGRNCYNEIYGSTGGSQHRLVEETANRGCDSRNKGTRPCGQSASKRSKTAKLSRGAWLCSNSNRIRSRNASRNGFIQSTKNH</sequence>
<evidence type="ECO:0000313" key="2">
    <source>
        <dbReference type="EMBL" id="KAK3702604.1"/>
    </source>
</evidence>
<feature type="region of interest" description="Disordered" evidence="1">
    <location>
        <begin position="45"/>
        <end position="68"/>
    </location>
</feature>
<accession>A0AAE0XR93</accession>
<comment type="caution">
    <text evidence="2">The sequence shown here is derived from an EMBL/GenBank/DDBJ whole genome shotgun (WGS) entry which is preliminary data.</text>
</comment>
<protein>
    <submittedName>
        <fullName evidence="2">Uncharacterized protein</fullName>
    </submittedName>
</protein>
<dbReference type="AlphaFoldDB" id="A0AAE0XR93"/>
<gene>
    <name evidence="2" type="ORF">RRG08_042594</name>
</gene>
<evidence type="ECO:0000313" key="3">
    <source>
        <dbReference type="Proteomes" id="UP001283361"/>
    </source>
</evidence>